<evidence type="ECO:0000313" key="2">
    <source>
        <dbReference type="EMBL" id="VDM83660.1"/>
    </source>
</evidence>
<gene>
    <name evidence="2" type="ORF">SVUK_LOCUS18658</name>
</gene>
<keyword evidence="1" id="KW-0853">WD repeat</keyword>
<dbReference type="Pfam" id="PF00400">
    <property type="entry name" value="WD40"/>
    <property type="match status" value="1"/>
</dbReference>
<dbReference type="InterPro" id="IPR036322">
    <property type="entry name" value="WD40_repeat_dom_sf"/>
</dbReference>
<dbReference type="GO" id="GO:0016226">
    <property type="term" value="P:iron-sulfur cluster assembly"/>
    <property type="evidence" value="ECO:0007669"/>
    <property type="project" value="TreeGrafter"/>
</dbReference>
<dbReference type="Proteomes" id="UP000270094">
    <property type="component" value="Unassembled WGS sequence"/>
</dbReference>
<dbReference type="PANTHER" id="PTHR19920">
    <property type="entry name" value="WD40 PROTEIN CIAO1"/>
    <property type="match status" value="1"/>
</dbReference>
<dbReference type="Gene3D" id="2.130.10.10">
    <property type="entry name" value="YVTN repeat-like/Quinoprotein amine dehydrogenase"/>
    <property type="match status" value="1"/>
</dbReference>
<name>A0A3P7JDJ5_STRVU</name>
<accession>A0A3P7JDJ5</accession>
<dbReference type="AlphaFoldDB" id="A0A3P7JDJ5"/>
<dbReference type="PROSITE" id="PS50082">
    <property type="entry name" value="WD_REPEATS_2"/>
    <property type="match status" value="1"/>
</dbReference>
<keyword evidence="3" id="KW-1185">Reference proteome</keyword>
<reference evidence="2 3" key="1">
    <citation type="submission" date="2018-11" db="EMBL/GenBank/DDBJ databases">
        <authorList>
            <consortium name="Pathogen Informatics"/>
        </authorList>
    </citation>
    <scope>NUCLEOTIDE SEQUENCE [LARGE SCALE GENOMIC DNA]</scope>
</reference>
<dbReference type="GO" id="GO:0097361">
    <property type="term" value="C:cytosolic [4Fe-4S] assembly targeting complex"/>
    <property type="evidence" value="ECO:0007669"/>
    <property type="project" value="TreeGrafter"/>
</dbReference>
<dbReference type="PANTHER" id="PTHR19920:SF0">
    <property type="entry name" value="CYTOSOLIC IRON-SULFUR PROTEIN ASSEMBLY PROTEIN CIAO1-RELATED"/>
    <property type="match status" value="1"/>
</dbReference>
<sequence length="100" mass="11542">CGRFLASASFDASVVIYNIEEYVALFNLQIIADKDYLVVKCCAFSPSDEFLATCSRDKSVWFWQMDEDDDFQVCSVLQQHTQDVKFVKWHPSEEVINITC</sequence>
<dbReference type="InterPro" id="IPR015943">
    <property type="entry name" value="WD40/YVTN_repeat-like_dom_sf"/>
</dbReference>
<feature type="non-terminal residue" evidence="2">
    <location>
        <position position="1"/>
    </location>
</feature>
<protein>
    <submittedName>
        <fullName evidence="2">Uncharacterized protein</fullName>
    </submittedName>
</protein>
<dbReference type="EMBL" id="UYYB01124455">
    <property type="protein sequence ID" value="VDM83660.1"/>
    <property type="molecule type" value="Genomic_DNA"/>
</dbReference>
<feature type="repeat" description="WD" evidence="1">
    <location>
        <begin position="39"/>
        <end position="73"/>
    </location>
</feature>
<proteinExistence type="predicted"/>
<dbReference type="OrthoDB" id="284782at2759"/>
<organism evidence="2 3">
    <name type="scientific">Strongylus vulgaris</name>
    <name type="common">Blood worm</name>
    <dbReference type="NCBI Taxonomy" id="40348"/>
    <lineage>
        <taxon>Eukaryota</taxon>
        <taxon>Metazoa</taxon>
        <taxon>Ecdysozoa</taxon>
        <taxon>Nematoda</taxon>
        <taxon>Chromadorea</taxon>
        <taxon>Rhabditida</taxon>
        <taxon>Rhabditina</taxon>
        <taxon>Rhabditomorpha</taxon>
        <taxon>Strongyloidea</taxon>
        <taxon>Strongylidae</taxon>
        <taxon>Strongylus</taxon>
    </lineage>
</organism>
<dbReference type="InterPro" id="IPR001680">
    <property type="entry name" value="WD40_rpt"/>
</dbReference>
<dbReference type="SUPFAM" id="SSF50978">
    <property type="entry name" value="WD40 repeat-like"/>
    <property type="match status" value="1"/>
</dbReference>
<evidence type="ECO:0000313" key="3">
    <source>
        <dbReference type="Proteomes" id="UP000270094"/>
    </source>
</evidence>
<evidence type="ECO:0000256" key="1">
    <source>
        <dbReference type="PROSITE-ProRule" id="PRU00221"/>
    </source>
</evidence>